<feature type="transmembrane region" description="Helical" evidence="9">
    <location>
        <begin position="183"/>
        <end position="209"/>
    </location>
</feature>
<accession>A0A7W9TL29</accession>
<dbReference type="EMBL" id="JACHIB010000003">
    <property type="protein sequence ID" value="MBB6082675.1"/>
    <property type="molecule type" value="Genomic_DNA"/>
</dbReference>
<keyword evidence="7 9" id="KW-0472">Membrane</keyword>
<dbReference type="InterPro" id="IPR045378">
    <property type="entry name" value="LNT_N"/>
</dbReference>
<dbReference type="PROSITE" id="PS50263">
    <property type="entry name" value="CN_HYDROLASE"/>
    <property type="match status" value="1"/>
</dbReference>
<evidence type="ECO:0000256" key="1">
    <source>
        <dbReference type="ARBA" id="ARBA00004651"/>
    </source>
</evidence>
<dbReference type="GO" id="GO:0005886">
    <property type="term" value="C:plasma membrane"/>
    <property type="evidence" value="ECO:0007669"/>
    <property type="project" value="UniProtKB-SubCell"/>
</dbReference>
<keyword evidence="4 9" id="KW-0808">Transferase</keyword>
<keyword evidence="8 9" id="KW-0012">Acyltransferase</keyword>
<comment type="pathway">
    <text evidence="9">Protein modification; lipoprotein biosynthesis (N-acyl transfer).</text>
</comment>
<evidence type="ECO:0000256" key="4">
    <source>
        <dbReference type="ARBA" id="ARBA00022679"/>
    </source>
</evidence>
<sequence>MPPDSAPAPRPGAPDARRAGRGRLAALLAGALQALCFAPGPLPAWSLPFAQIAALAVLAALTFGAPDPRRAAGLGWLFGLAQFGIGVYWLTTSMHEFGGLPLPLAIAALLLFAAAMAAYAAGACALTAWLCAGHGHPERRAPRQILNAVAWASAWTLAEWLRGTLFTGFTWLNAGYAHAEGMFAAWAPFAGVYGLAWLAAFSAAAAALMARAKDTAYDRSAAAVVGLALLAGLLGIAWSHVEWARPLGEPLMVRLVQPATPQSDKFQPELFRPTQERVQRLAALPPKSEPDRPAVVILPETVLPIFQDQVPEAVWRQWRAAAESMRATFVLGAPLHVATPAGDRYTNGAIALRPQAGSSAPAGGDWHYDKRHLVPFGEFIPPGFHWFVRAMQIPLGDFDRGPARQPPLAVGGQRLAIDICYEDTFGEEIAATVAPDGADAPGASILVNLSNLAWFGDGWALRQHLWIARMRALETARPVVRATNTGATAVIDARGQVRGALEPGRPGVLDAEVQGTEGLTPYVRWGNAPILAWTLLGLLLAVRARRRKEPASPPAPADAP</sequence>
<comment type="function">
    <text evidence="9">Catalyzes the phospholipid dependent N-acylation of the N-terminal cysteine of apolipoprotein, the last step in lipoprotein maturation.</text>
</comment>
<keyword evidence="5 9" id="KW-0812">Transmembrane</keyword>
<feature type="transmembrane region" description="Helical" evidence="9">
    <location>
        <begin position="48"/>
        <end position="65"/>
    </location>
</feature>
<keyword evidence="11" id="KW-0449">Lipoprotein</keyword>
<feature type="transmembrane region" description="Helical" evidence="9">
    <location>
        <begin position="102"/>
        <end position="132"/>
    </location>
</feature>
<dbReference type="RefSeq" id="WP_184142491.1">
    <property type="nucleotide sequence ID" value="NZ_JACHIB010000003.1"/>
</dbReference>
<dbReference type="GO" id="GO:0016410">
    <property type="term" value="F:N-acyltransferase activity"/>
    <property type="evidence" value="ECO:0007669"/>
    <property type="project" value="UniProtKB-UniRule"/>
</dbReference>
<dbReference type="EC" id="2.3.1.269" evidence="9"/>
<dbReference type="CDD" id="cd07571">
    <property type="entry name" value="ALP_N-acyl_transferase"/>
    <property type="match status" value="1"/>
</dbReference>
<evidence type="ECO:0000256" key="2">
    <source>
        <dbReference type="ARBA" id="ARBA00010065"/>
    </source>
</evidence>
<comment type="subcellular location">
    <subcellularLocation>
        <location evidence="1 9">Cell membrane</location>
        <topology evidence="1 9">Multi-pass membrane protein</topology>
    </subcellularLocation>
</comment>
<reference evidence="11 12" key="1">
    <citation type="submission" date="2020-08" db="EMBL/GenBank/DDBJ databases">
        <title>Genomic Encyclopedia of Type Strains, Phase IV (KMG-IV): sequencing the most valuable type-strain genomes for metagenomic binning, comparative biology and taxonomic classification.</title>
        <authorList>
            <person name="Goeker M."/>
        </authorList>
    </citation>
    <scope>NUCLEOTIDE SEQUENCE [LARGE SCALE GENOMIC DNA]</scope>
    <source>
        <strain evidence="11 12">DSM 12141</strain>
    </source>
</reference>
<evidence type="ECO:0000256" key="8">
    <source>
        <dbReference type="ARBA" id="ARBA00023315"/>
    </source>
</evidence>
<dbReference type="Gene3D" id="3.60.110.10">
    <property type="entry name" value="Carbon-nitrogen hydrolase"/>
    <property type="match status" value="1"/>
</dbReference>
<dbReference type="AlphaFoldDB" id="A0A7W9TL29"/>
<dbReference type="NCBIfam" id="TIGR00546">
    <property type="entry name" value="lnt"/>
    <property type="match status" value="1"/>
</dbReference>
<evidence type="ECO:0000256" key="7">
    <source>
        <dbReference type="ARBA" id="ARBA00023136"/>
    </source>
</evidence>
<dbReference type="GO" id="GO:0042158">
    <property type="term" value="P:lipoprotein biosynthetic process"/>
    <property type="evidence" value="ECO:0007669"/>
    <property type="project" value="UniProtKB-UniRule"/>
</dbReference>
<evidence type="ECO:0000313" key="12">
    <source>
        <dbReference type="Proteomes" id="UP000541136"/>
    </source>
</evidence>
<organism evidence="11 12">
    <name type="scientific">Castellaniella defragrans</name>
    <name type="common">Alcaligenes defragrans</name>
    <dbReference type="NCBI Taxonomy" id="75697"/>
    <lineage>
        <taxon>Bacteria</taxon>
        <taxon>Pseudomonadati</taxon>
        <taxon>Pseudomonadota</taxon>
        <taxon>Betaproteobacteria</taxon>
        <taxon>Burkholderiales</taxon>
        <taxon>Alcaligenaceae</taxon>
        <taxon>Castellaniella</taxon>
    </lineage>
</organism>
<protein>
    <recommendedName>
        <fullName evidence="9">Apolipoprotein N-acyltransferase</fullName>
        <shortName evidence="9">ALP N-acyltransferase</shortName>
        <ecNumber evidence="9">2.3.1.269</ecNumber>
    </recommendedName>
</protein>
<dbReference type="InterPro" id="IPR003010">
    <property type="entry name" value="C-N_Hydrolase"/>
</dbReference>
<evidence type="ECO:0000256" key="9">
    <source>
        <dbReference type="HAMAP-Rule" id="MF_01148"/>
    </source>
</evidence>
<evidence type="ECO:0000256" key="5">
    <source>
        <dbReference type="ARBA" id="ARBA00022692"/>
    </source>
</evidence>
<evidence type="ECO:0000256" key="6">
    <source>
        <dbReference type="ARBA" id="ARBA00022989"/>
    </source>
</evidence>
<keyword evidence="6 9" id="KW-1133">Transmembrane helix</keyword>
<feature type="transmembrane region" description="Helical" evidence="9">
    <location>
        <begin position="221"/>
        <end position="241"/>
    </location>
</feature>
<proteinExistence type="inferred from homology"/>
<dbReference type="HAMAP" id="MF_01148">
    <property type="entry name" value="Lnt"/>
    <property type="match status" value="1"/>
</dbReference>
<dbReference type="Proteomes" id="UP000541136">
    <property type="component" value="Unassembled WGS sequence"/>
</dbReference>
<dbReference type="InterPro" id="IPR004563">
    <property type="entry name" value="Apolipo_AcylTrfase"/>
</dbReference>
<comment type="caution">
    <text evidence="11">The sequence shown here is derived from an EMBL/GenBank/DDBJ whole genome shotgun (WGS) entry which is preliminary data.</text>
</comment>
<evidence type="ECO:0000259" key="10">
    <source>
        <dbReference type="PROSITE" id="PS50263"/>
    </source>
</evidence>
<gene>
    <name evidence="9" type="primary">lnt</name>
    <name evidence="11" type="ORF">HNR28_000700</name>
</gene>
<dbReference type="UniPathway" id="UPA00666"/>
<dbReference type="PANTHER" id="PTHR38686:SF1">
    <property type="entry name" value="APOLIPOPROTEIN N-ACYLTRANSFERASE"/>
    <property type="match status" value="1"/>
</dbReference>
<keyword evidence="3 9" id="KW-1003">Cell membrane</keyword>
<name>A0A7W9TL29_CASDE</name>
<evidence type="ECO:0000256" key="3">
    <source>
        <dbReference type="ARBA" id="ARBA00022475"/>
    </source>
</evidence>
<dbReference type="Pfam" id="PF00795">
    <property type="entry name" value="CN_hydrolase"/>
    <property type="match status" value="1"/>
</dbReference>
<feature type="domain" description="CN hydrolase" evidence="10">
    <location>
        <begin position="256"/>
        <end position="515"/>
    </location>
</feature>
<evidence type="ECO:0000313" key="11">
    <source>
        <dbReference type="EMBL" id="MBB6082675.1"/>
    </source>
</evidence>
<feature type="transmembrane region" description="Helical" evidence="9">
    <location>
        <begin position="72"/>
        <end position="90"/>
    </location>
</feature>
<dbReference type="InterPro" id="IPR036526">
    <property type="entry name" value="C-N_Hydrolase_sf"/>
</dbReference>
<comment type="similarity">
    <text evidence="2 9">Belongs to the CN hydrolase family. Apolipoprotein N-acyltransferase subfamily.</text>
</comment>
<feature type="transmembrane region" description="Helical" evidence="9">
    <location>
        <begin position="144"/>
        <end position="163"/>
    </location>
</feature>
<dbReference type="PANTHER" id="PTHR38686">
    <property type="entry name" value="APOLIPOPROTEIN N-ACYLTRANSFERASE"/>
    <property type="match status" value="1"/>
</dbReference>
<dbReference type="Pfam" id="PF20154">
    <property type="entry name" value="LNT_N"/>
    <property type="match status" value="1"/>
</dbReference>
<dbReference type="SUPFAM" id="SSF56317">
    <property type="entry name" value="Carbon-nitrogen hydrolase"/>
    <property type="match status" value="1"/>
</dbReference>
<comment type="catalytic activity">
    <reaction evidence="9">
        <text>N-terminal S-1,2-diacyl-sn-glyceryl-L-cysteinyl-[lipoprotein] + a glycerophospholipid = N-acyl-S-1,2-diacyl-sn-glyceryl-L-cysteinyl-[lipoprotein] + a 2-acyl-sn-glycero-3-phospholipid + H(+)</text>
        <dbReference type="Rhea" id="RHEA:48228"/>
        <dbReference type="Rhea" id="RHEA-COMP:14681"/>
        <dbReference type="Rhea" id="RHEA-COMP:14684"/>
        <dbReference type="ChEBI" id="CHEBI:15378"/>
        <dbReference type="ChEBI" id="CHEBI:136912"/>
        <dbReference type="ChEBI" id="CHEBI:140656"/>
        <dbReference type="ChEBI" id="CHEBI:140657"/>
        <dbReference type="ChEBI" id="CHEBI:140660"/>
        <dbReference type="EC" id="2.3.1.269"/>
    </reaction>
</comment>